<name>A0A2S5A9S3_9FLAO</name>
<evidence type="ECO:0008006" key="3">
    <source>
        <dbReference type="Google" id="ProtNLM"/>
    </source>
</evidence>
<gene>
    <name evidence="1" type="ORF">C3L50_12180</name>
</gene>
<sequence length="64" mass="7757">MLLILKNQNMNDKEQFQIEKNKIQKDLLFYLEFYKELSSRSPQMKKVVDLEIKKLVQKLKELGK</sequence>
<accession>A0A2S5A9S3</accession>
<dbReference type="EMBL" id="PQVG01000006">
    <property type="protein sequence ID" value="POY38873.1"/>
    <property type="molecule type" value="Genomic_DNA"/>
</dbReference>
<comment type="caution">
    <text evidence="1">The sequence shown here is derived from an EMBL/GenBank/DDBJ whole genome shotgun (WGS) entry which is preliminary data.</text>
</comment>
<keyword evidence="2" id="KW-1185">Reference proteome</keyword>
<dbReference type="Proteomes" id="UP000237310">
    <property type="component" value="Unassembled WGS sequence"/>
</dbReference>
<dbReference type="AlphaFoldDB" id="A0A2S5A9S3"/>
<proteinExistence type="predicted"/>
<evidence type="ECO:0000313" key="1">
    <source>
        <dbReference type="EMBL" id="POY38873.1"/>
    </source>
</evidence>
<evidence type="ECO:0000313" key="2">
    <source>
        <dbReference type="Proteomes" id="UP000237310"/>
    </source>
</evidence>
<organism evidence="1 2">
    <name type="scientific">Flavobacterium alvei</name>
    <dbReference type="NCBI Taxonomy" id="2080416"/>
    <lineage>
        <taxon>Bacteria</taxon>
        <taxon>Pseudomonadati</taxon>
        <taxon>Bacteroidota</taxon>
        <taxon>Flavobacteriia</taxon>
        <taxon>Flavobacteriales</taxon>
        <taxon>Flavobacteriaceae</taxon>
        <taxon>Flavobacterium</taxon>
    </lineage>
</organism>
<protein>
    <recommendedName>
        <fullName evidence="3">Lacal_2735 family protein</fullName>
    </recommendedName>
</protein>
<reference evidence="1 2" key="1">
    <citation type="submission" date="2018-01" db="EMBL/GenBank/DDBJ databases">
        <authorList>
            <person name="Gaut B.S."/>
            <person name="Morton B.R."/>
            <person name="Clegg M.T."/>
            <person name="Duvall M.R."/>
        </authorList>
    </citation>
    <scope>NUCLEOTIDE SEQUENCE [LARGE SCALE GENOMIC DNA]</scope>
    <source>
        <strain evidence="1 2">HR-AY</strain>
    </source>
</reference>